<evidence type="ECO:0000313" key="3">
    <source>
        <dbReference type="EMBL" id="KLN59811.1"/>
    </source>
</evidence>
<dbReference type="Gene3D" id="2.60.120.260">
    <property type="entry name" value="Galactose-binding domain-like"/>
    <property type="match status" value="1"/>
</dbReference>
<dbReference type="PROSITE" id="PS00330">
    <property type="entry name" value="HEMOLYSIN_CALCIUM"/>
    <property type="match status" value="2"/>
</dbReference>
<dbReference type="InterPro" id="IPR002035">
    <property type="entry name" value="VWF_A"/>
</dbReference>
<protein>
    <recommendedName>
        <fullName evidence="2">VWFA domain-containing protein</fullName>
    </recommendedName>
</protein>
<dbReference type="InterPro" id="IPR018511">
    <property type="entry name" value="Hemolysin-typ_Ca-bd_CS"/>
</dbReference>
<dbReference type="InterPro" id="IPR036465">
    <property type="entry name" value="vWFA_dom_sf"/>
</dbReference>
<feature type="region of interest" description="Disordered" evidence="1">
    <location>
        <begin position="457"/>
        <end position="477"/>
    </location>
</feature>
<keyword evidence="4" id="KW-1185">Reference proteome</keyword>
<name>A0A0H2MC81_9PROT</name>
<dbReference type="InterPro" id="IPR001343">
    <property type="entry name" value="Hemolysn_Ca-bd"/>
</dbReference>
<dbReference type="GO" id="GO:0005509">
    <property type="term" value="F:calcium ion binding"/>
    <property type="evidence" value="ECO:0007669"/>
    <property type="project" value="InterPro"/>
</dbReference>
<comment type="caution">
    <text evidence="3">The sequence shown here is derived from an EMBL/GenBank/DDBJ whole genome shotgun (WGS) entry which is preliminary data.</text>
</comment>
<dbReference type="PATRIC" id="fig|1489064.4.peg.94"/>
<dbReference type="PROSITE" id="PS50234">
    <property type="entry name" value="VWFA"/>
    <property type="match status" value="2"/>
</dbReference>
<dbReference type="InterPro" id="IPR019960">
    <property type="entry name" value="T1SS_VCA0849"/>
</dbReference>
<dbReference type="RefSeq" id="WP_047765142.1">
    <property type="nucleotide sequence ID" value="NZ_LAQL01000010.1"/>
</dbReference>
<dbReference type="Gene3D" id="2.150.10.10">
    <property type="entry name" value="Serralysin-like metalloprotease, C-terminal"/>
    <property type="match status" value="1"/>
</dbReference>
<reference evidence="3 4" key="1">
    <citation type="submission" date="2015-03" db="EMBL/GenBank/DDBJ databases">
        <title>Genome Sequence of Kiloniella spongiae MEBiC09566, isolated from a marine sponge.</title>
        <authorList>
            <person name="Shao Z."/>
            <person name="Wang L."/>
            <person name="Li X."/>
        </authorList>
    </citation>
    <scope>NUCLEOTIDE SEQUENCE [LARGE SCALE GENOMIC DNA]</scope>
    <source>
        <strain evidence="3 4">MEBiC09566</strain>
    </source>
</reference>
<dbReference type="Proteomes" id="UP000035444">
    <property type="component" value="Unassembled WGS sequence"/>
</dbReference>
<accession>A0A0H2MC81</accession>
<dbReference type="Pfam" id="PF00353">
    <property type="entry name" value="HemolysinCabind"/>
    <property type="match status" value="1"/>
</dbReference>
<dbReference type="SUPFAM" id="SSF51120">
    <property type="entry name" value="beta-Roll"/>
    <property type="match status" value="1"/>
</dbReference>
<dbReference type="NCBIfam" id="TIGR03661">
    <property type="entry name" value="T1SS_VCA0849"/>
    <property type="match status" value="1"/>
</dbReference>
<feature type="compositionally biased region" description="Low complexity" evidence="1">
    <location>
        <begin position="687"/>
        <end position="704"/>
    </location>
</feature>
<dbReference type="Pfam" id="PF19116">
    <property type="entry name" value="DUF5801"/>
    <property type="match status" value="4"/>
</dbReference>
<dbReference type="STRING" id="1489064.WH96_15615"/>
<evidence type="ECO:0000259" key="2">
    <source>
        <dbReference type="PROSITE" id="PS50234"/>
    </source>
</evidence>
<proteinExistence type="predicted"/>
<dbReference type="OrthoDB" id="8335338at2"/>
<dbReference type="InterPro" id="IPR043824">
    <property type="entry name" value="DUF5801"/>
</dbReference>
<dbReference type="CDD" id="cd00198">
    <property type="entry name" value="vWFA"/>
    <property type="match status" value="2"/>
</dbReference>
<dbReference type="SUPFAM" id="SSF53300">
    <property type="entry name" value="vWA-like"/>
    <property type="match status" value="2"/>
</dbReference>
<evidence type="ECO:0000256" key="1">
    <source>
        <dbReference type="SAM" id="MobiDB-lite"/>
    </source>
</evidence>
<dbReference type="SMART" id="SM00327">
    <property type="entry name" value="VWA"/>
    <property type="match status" value="2"/>
</dbReference>
<feature type="domain" description="VWFA" evidence="2">
    <location>
        <begin position="1440"/>
        <end position="1626"/>
    </location>
</feature>
<dbReference type="InterPro" id="IPR011049">
    <property type="entry name" value="Serralysin-like_metalloprot_C"/>
</dbReference>
<feature type="region of interest" description="Disordered" evidence="1">
    <location>
        <begin position="523"/>
        <end position="542"/>
    </location>
</feature>
<feature type="domain" description="VWFA" evidence="2">
    <location>
        <begin position="1780"/>
        <end position="1979"/>
    </location>
</feature>
<dbReference type="EMBL" id="LAQL01000010">
    <property type="protein sequence ID" value="KLN59811.1"/>
    <property type="molecule type" value="Genomic_DNA"/>
</dbReference>
<evidence type="ECO:0000313" key="4">
    <source>
        <dbReference type="Proteomes" id="UP000035444"/>
    </source>
</evidence>
<dbReference type="PRINTS" id="PR00313">
    <property type="entry name" value="CABNDNGRPT"/>
</dbReference>
<sequence>MSDSNTPRNSGDATSEIKVLEQEPLLAVGQEATELSIDLPAVGTSQSITAQAGQRLQLNFDATQAAAVVDGKNLVLNFDLNGDGTPESSIVFENLAGDFGDGEAPVLVIDGTEVAASQLIGLVLAQAGDLPLETAAGAGAGPTGGGGSVYSEDTGSVIDLLIAQGVIGPTELDFGLLGGIDEITDPAEGSFDVSFITTFTEVPDFEGGISGTFAGGFEDWLPNQNLPGGDLNKDDNPFGGEAGEDSLEQFAAPMQVVFTFTPTDNETLDFVVMDALPDGARLFIGGSELGNEYTGTFPAVISPDDFGDVFILPPPDSDEDIIVSGTAVITDPDSGLSAVLPYSVEAIIDAAADMPLLSLGRDDGGEGGEGGEHDYSDIQIREQIKDGPSDDGNEVFLDGGKNGVIGEESIIKLPINAELCDKDGSETLTLVLSGIPAGFTINEDCTKLPEGWEIFGPISTDVSDPTNEEEDNEDPNGTVQYIVRYTGDLPDPDDPDLDSSETIDFTMFSGLVAFNTNDYTTTGVDVEGGEGGEIPTLLTDEQYPYPSPDTEDGGRYVEGPTHTNGPVVITVRAVAEEQETDIGTDELTLENNTALAESSFIFDIQEDTPEIDTKIAISIDETDGDQTNAEKRVTNDVAGVSEAQSHLATIMSNDGVTPPDAISQGFRPIKDALNLFTDGSNDEADGSDGPSDTDSASSPSLSPPDDLEDIRFIDYNGQYSGVNTTDGSPIYLYSSSSDLSVVYGRTSGVSGDLAFVVTIGSDLLNGENDIDIYIEQYESLQHPDTKDHDETISFNLKYYATDDEGDQSEIGRLKIKVDDDGPEISGHEFLCVDETDFDNGSVISDFGQFDTFDFGADGPAADDIHIDMFSLGTIRTAQGNHPVNTSQTGDTLIGTANGEEVFRFTVNPDGTYNYEQYEALEHWNPYSHNEPLGMLFTVKIKDGDGDKDYGKVLLKVLDDGPDIGGQEMAMVDETDLNTSASIKDGGTFDIFDFGADGPQTDYPWTPHNDAIRIYANTSGITTSETDTPITTSQSGNVLTGWAAGDVAFTFTVNPDGTYEYEQFIALEHPDTEDHNDPLPMKFHVKLIDGDWDFDWGSVDVIVKDDGPSISVNPPNEFVLNGSFEDGHTLSGANWDVFEDLSDGSWSNGGVGQPGFEIQHGNVAGPAQHGDALLELDAHENSIAQQDISGMTAGEDYVLTFHYRPRVDNGTDTDDVVIKWNGVTVEDVTSTDAPGGWIKFTVVVTAGAGTNNLAFEGAGTNESLGGYIDNVSITHALCVDETNLDQDDSLDFSGRFASSFGADGPGSLTYDVSATDGTDSGLVDTATGDPVLLYTQGGDVYGRVGGPGGDVVFKVSVDGSGVVTLDQQRALEHPDADNPNDAISLASGLINLTGKIIDSDGDHAEAVLDLGTSLYFKDDGPVAHDDEECVTEVEKDAQPQNIGIVMDFSGSVSNSDLATEIASVKTFIQTLFASGASVSVTLVAFGDNAANLGTFTDLASAEAALDGTSRGVIDSGATDYEAAMEMLFSDSGGDFEYVPGANNQVFFLSDGEQNDGASPLSNASIVLDSGGKADLLDGDIGFTAVGIGGVQPADFVNFFDGGVVANNSEVLNAATFEDLADVLVGTIGLSNSVSGNVVNNDDAGADGLDRICDIEIEGTTFSVDDAGDLTGPTVGTPSATYDDGSKLLTITTAKGTLEIYLDDQGSNSAGDYTYTSLPSVMHGAPGSATDDEVEDIFTYSILDNDGDKSSADLKIRIKDDEPEAVDDKVTTVADATSVPQNIAIVIDRSGSIDNTEYQQELNAIRSFIATLAEDGDPSQFAFSIVAFSDSGSSFGTYVWDGSGDDLNDFDEIGGSRNLDNLLTTSAINNQSGVTDFNSALNALFGNTDFLGNGIANASNHQDKIFFLSDGKVNDGGTTITETNNNNITNNDIDVIPVAIGEGVSPNNFIDFFGTDIVPSIANVLSASGFTDLADVLIATIGAEATATGNLLTNDIEGADGFGSPVVITEIEHNGVTYTDSGDGSTDGFINLPTASGGALKVNTGTGNYEYSSGVVNEDFEEIFTYTIVDGDGDPSSADLKVCVKEPVPPVATDDLVLTNDLSSDPLSIAKAALLINDNFMDTPSPEPDFINLNGHGWNGVSMESADVLFDFSRSGNSDSHFHYDLEQNGLESLDDARVDVKRISNNRGNETDTVNGGNGNEILIGRDTMEIVTRRVIAKARGEGSSRNNDFLRFHLAAGASGEHIQQIVIDLRGGSDTNAYFDPAGSIGSSDYGPTFNNSSGLSSGDVTFSPTNAASSTLTMTFDSNSFGVGDWFDFNIDIDRLSGNDGDDFGDGGVTFTVTWSDGTTSTGVYDRLGRSDNSEGEAISTAVVPADDNLYGNGGDDFLDGRAGNDLLVGGTGSDILTGGTGADTFLFFGQNVGTDVDTITDYDKAEGDILDISDLIAFDDNTDVVANFVRATDTGSTTSLEISNDGVTYTEVAVMENIDATDILTVVLDNDEHMIVVG</sequence>
<dbReference type="Gene3D" id="3.40.50.410">
    <property type="entry name" value="von Willebrand factor, type A domain"/>
    <property type="match status" value="2"/>
</dbReference>
<dbReference type="Pfam" id="PF13519">
    <property type="entry name" value="VWA_2"/>
    <property type="match status" value="1"/>
</dbReference>
<feature type="region of interest" description="Disordered" evidence="1">
    <location>
        <begin position="676"/>
        <end position="707"/>
    </location>
</feature>
<organism evidence="3 4">
    <name type="scientific">Kiloniella spongiae</name>
    <dbReference type="NCBI Taxonomy" id="1489064"/>
    <lineage>
        <taxon>Bacteria</taxon>
        <taxon>Pseudomonadati</taxon>
        <taxon>Pseudomonadota</taxon>
        <taxon>Alphaproteobacteria</taxon>
        <taxon>Rhodospirillales</taxon>
        <taxon>Kiloniellaceae</taxon>
        <taxon>Kiloniella</taxon>
    </lineage>
</organism>
<gene>
    <name evidence="3" type="ORF">WH96_15615</name>
</gene>